<dbReference type="InterPro" id="IPR020845">
    <property type="entry name" value="AMP-binding_CS"/>
</dbReference>
<evidence type="ECO:0000259" key="6">
    <source>
        <dbReference type="Pfam" id="PF13193"/>
    </source>
</evidence>
<dbReference type="PANTHER" id="PTHR24096:SF149">
    <property type="entry name" value="AMP-BINDING DOMAIN-CONTAINING PROTEIN-RELATED"/>
    <property type="match status" value="1"/>
</dbReference>
<reference evidence="7" key="1">
    <citation type="submission" date="2019-08" db="EMBL/GenBank/DDBJ databases">
        <title>The genome of the North American firefly Photinus pyralis.</title>
        <authorList>
            <consortium name="Photinus pyralis genome working group"/>
            <person name="Fallon T.R."/>
            <person name="Sander Lower S.E."/>
            <person name="Weng J.-K."/>
        </authorList>
    </citation>
    <scope>NUCLEOTIDE SEQUENCE</scope>
    <source>
        <strain evidence="7">TRF0915ILg1</strain>
        <tissue evidence="7">Whole body</tissue>
    </source>
</reference>
<dbReference type="Gene3D" id="3.40.50.12780">
    <property type="entry name" value="N-terminal domain of ligase-like"/>
    <property type="match status" value="1"/>
</dbReference>
<keyword evidence="4" id="KW-0576">Peroxisome</keyword>
<dbReference type="Pfam" id="PF13193">
    <property type="entry name" value="AMP-binding_C"/>
    <property type="match status" value="1"/>
</dbReference>
<dbReference type="PROSITE" id="PS00455">
    <property type="entry name" value="AMP_BINDING"/>
    <property type="match status" value="1"/>
</dbReference>
<dbReference type="Pfam" id="PF00501">
    <property type="entry name" value="AMP-binding"/>
    <property type="match status" value="1"/>
</dbReference>
<dbReference type="Gene3D" id="3.30.300.30">
    <property type="match status" value="1"/>
</dbReference>
<dbReference type="Proteomes" id="UP000801492">
    <property type="component" value="Unassembled WGS sequence"/>
</dbReference>
<evidence type="ECO:0000256" key="4">
    <source>
        <dbReference type="ARBA" id="ARBA00023140"/>
    </source>
</evidence>
<evidence type="ECO:0000259" key="5">
    <source>
        <dbReference type="Pfam" id="PF00501"/>
    </source>
</evidence>
<dbReference type="OrthoDB" id="10253869at2759"/>
<evidence type="ECO:0000256" key="3">
    <source>
        <dbReference type="ARBA" id="ARBA00022598"/>
    </source>
</evidence>
<dbReference type="GO" id="GO:0016405">
    <property type="term" value="F:CoA-ligase activity"/>
    <property type="evidence" value="ECO:0007669"/>
    <property type="project" value="TreeGrafter"/>
</dbReference>
<name>A0A8K0CXF2_IGNLU</name>
<evidence type="ECO:0000313" key="7">
    <source>
        <dbReference type="EMBL" id="KAF2892533.1"/>
    </source>
</evidence>
<dbReference type="AlphaFoldDB" id="A0A8K0CXF2"/>
<sequence>MRVRVVTPNDIIALCSLNHFNSCVPVIATLFLGAKVSCLDPMLSLNETVYLIKQIRPKMIFVGQESVVLIEGAIEEAKLQTEIVVFGLSTVHSEFADFFAPKENENFQPVELENNKETALILFSSGTTGMPKGICLSHYSLLGQSYNLIDVGYNMDCVLSYASLYWISTNLLLMACTMAGGCRLVLPRYNPVQYWKLLDHFRVTLTFMAPSQAIAMYNKGRPDGINTTRLSDIIIGGGPLAAEHVIRIRDIFPGTHIALIYGQTEAAGTSLCFSPNRREDILAMYKKPGSCGKPIPDFISKIVDPETEEDLGPNQCGELRIKTPFELNGYYNLDSSGVWDANGWLKTGDIAYFDEGGYFYIVDRIKEMLKFHSYHVAPAAIEGILLGHPSVAGAVVIGIPHVEDGDHPAAAIVLKNPKDKITPEEIMKFVEERVDDRQRLRGGIMIIPKLPITATGKIRRRDVKKLFLEK</sequence>
<dbReference type="EMBL" id="VTPC01008689">
    <property type="protein sequence ID" value="KAF2892533.1"/>
    <property type="molecule type" value="Genomic_DNA"/>
</dbReference>
<protein>
    <submittedName>
        <fullName evidence="7">Uncharacterized protein</fullName>
    </submittedName>
</protein>
<evidence type="ECO:0000256" key="2">
    <source>
        <dbReference type="ARBA" id="ARBA00006432"/>
    </source>
</evidence>
<keyword evidence="3" id="KW-0436">Ligase</keyword>
<feature type="domain" description="AMP-dependent synthetase/ligase" evidence="5">
    <location>
        <begin position="6"/>
        <end position="331"/>
    </location>
</feature>
<dbReference type="InterPro" id="IPR042099">
    <property type="entry name" value="ANL_N_sf"/>
</dbReference>
<comment type="subcellular location">
    <subcellularLocation>
        <location evidence="1">Peroxisome</location>
    </subcellularLocation>
</comment>
<comment type="caution">
    <text evidence="7">The sequence shown here is derived from an EMBL/GenBank/DDBJ whole genome shotgun (WGS) entry which is preliminary data.</text>
</comment>
<accession>A0A8K0CXF2</accession>
<dbReference type="SUPFAM" id="SSF56801">
    <property type="entry name" value="Acetyl-CoA synthetase-like"/>
    <property type="match status" value="1"/>
</dbReference>
<proteinExistence type="inferred from homology"/>
<dbReference type="InterPro" id="IPR000873">
    <property type="entry name" value="AMP-dep_synth/lig_dom"/>
</dbReference>
<dbReference type="InterPro" id="IPR045851">
    <property type="entry name" value="AMP-bd_C_sf"/>
</dbReference>
<evidence type="ECO:0000256" key="1">
    <source>
        <dbReference type="ARBA" id="ARBA00004275"/>
    </source>
</evidence>
<evidence type="ECO:0000313" key="8">
    <source>
        <dbReference type="Proteomes" id="UP000801492"/>
    </source>
</evidence>
<gene>
    <name evidence="7" type="ORF">ILUMI_13640</name>
</gene>
<dbReference type="GO" id="GO:0005777">
    <property type="term" value="C:peroxisome"/>
    <property type="evidence" value="ECO:0007669"/>
    <property type="project" value="UniProtKB-SubCell"/>
</dbReference>
<comment type="similarity">
    <text evidence="2">Belongs to the ATP-dependent AMP-binding enzyme family.</text>
</comment>
<dbReference type="PANTHER" id="PTHR24096">
    <property type="entry name" value="LONG-CHAIN-FATTY-ACID--COA LIGASE"/>
    <property type="match status" value="1"/>
</dbReference>
<dbReference type="InterPro" id="IPR025110">
    <property type="entry name" value="AMP-bd_C"/>
</dbReference>
<feature type="domain" description="AMP-binding enzyme C-terminal" evidence="6">
    <location>
        <begin position="381"/>
        <end position="457"/>
    </location>
</feature>
<organism evidence="7 8">
    <name type="scientific">Ignelater luminosus</name>
    <name type="common">Cucubano</name>
    <name type="synonym">Pyrophorus luminosus</name>
    <dbReference type="NCBI Taxonomy" id="2038154"/>
    <lineage>
        <taxon>Eukaryota</taxon>
        <taxon>Metazoa</taxon>
        <taxon>Ecdysozoa</taxon>
        <taxon>Arthropoda</taxon>
        <taxon>Hexapoda</taxon>
        <taxon>Insecta</taxon>
        <taxon>Pterygota</taxon>
        <taxon>Neoptera</taxon>
        <taxon>Endopterygota</taxon>
        <taxon>Coleoptera</taxon>
        <taxon>Polyphaga</taxon>
        <taxon>Elateriformia</taxon>
        <taxon>Elateroidea</taxon>
        <taxon>Elateridae</taxon>
        <taxon>Agrypninae</taxon>
        <taxon>Pyrophorini</taxon>
        <taxon>Ignelater</taxon>
    </lineage>
</organism>
<keyword evidence="8" id="KW-1185">Reference proteome</keyword>